<organism evidence="1">
    <name type="scientific">Lyngbya confervoides BDU141951</name>
    <dbReference type="NCBI Taxonomy" id="1574623"/>
    <lineage>
        <taxon>Bacteria</taxon>
        <taxon>Bacillati</taxon>
        <taxon>Cyanobacteriota</taxon>
        <taxon>Cyanophyceae</taxon>
        <taxon>Oscillatoriophycideae</taxon>
        <taxon>Oscillatoriales</taxon>
        <taxon>Microcoleaceae</taxon>
        <taxon>Lyngbya</taxon>
    </lineage>
</organism>
<protein>
    <recommendedName>
        <fullName evidence="2">Tetratricopeptide repeat protein</fullName>
    </recommendedName>
</protein>
<reference evidence="1" key="1">
    <citation type="submission" date="2014-11" db="EMBL/GenBank/DDBJ databases">
        <authorList>
            <person name="Malar M.C."/>
            <person name="Sen D."/>
            <person name="Tripathy S."/>
        </authorList>
    </citation>
    <scope>NUCLEOTIDE SEQUENCE</scope>
    <source>
        <strain evidence="1">BDU141951</strain>
    </source>
</reference>
<gene>
    <name evidence="1" type="ORF">QQ91_015230</name>
</gene>
<comment type="caution">
    <text evidence="1">The sequence shown here is derived from an EMBL/GenBank/DDBJ whole genome shotgun (WGS) entry which is preliminary data.</text>
</comment>
<evidence type="ECO:0008006" key="2">
    <source>
        <dbReference type="Google" id="ProtNLM"/>
    </source>
</evidence>
<sequence length="167" mass="19100">MNALLNDTDGDRYSWYNAPEEIKQLLHAAVEAWEDTAQSEQFILQALAHPQTDVDTLVSAYRYFFYKQKDAMARRLALQVMAEIRTQEALPEAWEDLQPILQDRLLDPAIRLYLSAYTALGVMLARWGAFQAAIEIADRVKTLDDKDEFGAGVLVKILTPYQSEFQL</sequence>
<reference evidence="1" key="3">
    <citation type="submission" date="2020-02" db="EMBL/GenBank/DDBJ databases">
        <authorList>
            <person name="Sarangi A.N."/>
            <person name="Ghosh S."/>
            <person name="Mukherjee M."/>
            <person name="Tripathy S."/>
        </authorList>
    </citation>
    <scope>NUCLEOTIDE SEQUENCE</scope>
    <source>
        <strain evidence="1">BDU141951</strain>
    </source>
</reference>
<dbReference type="AlphaFoldDB" id="A0A0C1V7S4"/>
<accession>A0A0C1V7S4</accession>
<proteinExistence type="predicted"/>
<name>A0A0C1V7S4_9CYAN</name>
<reference evidence="1" key="2">
    <citation type="journal article" date="2015" name="Genome Announc.">
        <title>Draft Genome Sequence of Filamentous Marine Cyanobacterium Lyngbya confervoides Strain BDU141951.</title>
        <authorList>
            <person name="Chandrababunaidu M.M."/>
            <person name="Sen D."/>
            <person name="Tripathy S."/>
        </authorList>
    </citation>
    <scope>NUCLEOTIDE SEQUENCE</scope>
    <source>
        <strain evidence="1">BDU141951</strain>
    </source>
</reference>
<dbReference type="EMBL" id="JTHE02000003">
    <property type="protein sequence ID" value="NEV68466.1"/>
    <property type="molecule type" value="Genomic_DNA"/>
</dbReference>
<evidence type="ECO:0000313" key="1">
    <source>
        <dbReference type="EMBL" id="NEV68466.1"/>
    </source>
</evidence>